<accession>A0A0F9PL00</accession>
<name>A0A0F9PL00_9ZZZZ</name>
<protein>
    <submittedName>
        <fullName evidence="1">Uncharacterized protein</fullName>
    </submittedName>
</protein>
<comment type="caution">
    <text evidence="1">The sequence shown here is derived from an EMBL/GenBank/DDBJ whole genome shotgun (WGS) entry which is preliminary data.</text>
</comment>
<dbReference type="AlphaFoldDB" id="A0A0F9PL00"/>
<dbReference type="EMBL" id="LAZR01005229">
    <property type="protein sequence ID" value="KKN01746.1"/>
    <property type="molecule type" value="Genomic_DNA"/>
</dbReference>
<proteinExistence type="predicted"/>
<organism evidence="1">
    <name type="scientific">marine sediment metagenome</name>
    <dbReference type="NCBI Taxonomy" id="412755"/>
    <lineage>
        <taxon>unclassified sequences</taxon>
        <taxon>metagenomes</taxon>
        <taxon>ecological metagenomes</taxon>
    </lineage>
</organism>
<sequence>MKYFEYHCYEGHDSTDAELWYRSHQRVTVLGVEVTGAGDTPEERGDNGEPRVYHIQFKDGHKASAFEDELMSSTVEFCRPDPPRRRG</sequence>
<reference evidence="1" key="1">
    <citation type="journal article" date="2015" name="Nature">
        <title>Complex archaea that bridge the gap between prokaryotes and eukaryotes.</title>
        <authorList>
            <person name="Spang A."/>
            <person name="Saw J.H."/>
            <person name="Jorgensen S.L."/>
            <person name="Zaremba-Niedzwiedzka K."/>
            <person name="Martijn J."/>
            <person name="Lind A.E."/>
            <person name="van Eijk R."/>
            <person name="Schleper C."/>
            <person name="Guy L."/>
            <person name="Ettema T.J."/>
        </authorList>
    </citation>
    <scope>NUCLEOTIDE SEQUENCE</scope>
</reference>
<gene>
    <name evidence="1" type="ORF">LCGC14_1124720</name>
</gene>
<evidence type="ECO:0000313" key="1">
    <source>
        <dbReference type="EMBL" id="KKN01746.1"/>
    </source>
</evidence>